<name>A0A167QSP6_PHYB8</name>
<organism evidence="2 3">
    <name type="scientific">Phycomyces blakesleeanus (strain ATCC 8743b / DSM 1359 / FGSC 10004 / NBRC 33097 / NRRL 1555)</name>
    <dbReference type="NCBI Taxonomy" id="763407"/>
    <lineage>
        <taxon>Eukaryota</taxon>
        <taxon>Fungi</taxon>
        <taxon>Fungi incertae sedis</taxon>
        <taxon>Mucoromycota</taxon>
        <taxon>Mucoromycotina</taxon>
        <taxon>Mucoromycetes</taxon>
        <taxon>Mucorales</taxon>
        <taxon>Phycomycetaceae</taxon>
        <taxon>Phycomyces</taxon>
    </lineage>
</organism>
<evidence type="ECO:0000313" key="3">
    <source>
        <dbReference type="Proteomes" id="UP000077315"/>
    </source>
</evidence>
<protein>
    <submittedName>
        <fullName evidence="2">Uncharacterized protein</fullName>
    </submittedName>
</protein>
<reference evidence="3" key="1">
    <citation type="submission" date="2015-06" db="EMBL/GenBank/DDBJ databases">
        <title>Expansion of signal transduction pathways in fungi by whole-genome duplication.</title>
        <authorList>
            <consortium name="DOE Joint Genome Institute"/>
            <person name="Corrochano L.M."/>
            <person name="Kuo A."/>
            <person name="Marcet-Houben M."/>
            <person name="Polaino S."/>
            <person name="Salamov A."/>
            <person name="Villalobos J.M."/>
            <person name="Alvarez M.I."/>
            <person name="Avalos J."/>
            <person name="Benito E.P."/>
            <person name="Benoit I."/>
            <person name="Burger G."/>
            <person name="Camino L.P."/>
            <person name="Canovas D."/>
            <person name="Cerda-Olmedo E."/>
            <person name="Cheng J.-F."/>
            <person name="Dominguez A."/>
            <person name="Elias M."/>
            <person name="Eslava A.P."/>
            <person name="Glaser F."/>
            <person name="Grimwood J."/>
            <person name="Gutierrez G."/>
            <person name="Heitman J."/>
            <person name="Henrissat B."/>
            <person name="Iturriaga E.A."/>
            <person name="Lang B.F."/>
            <person name="Lavin J.L."/>
            <person name="Lee S."/>
            <person name="Li W."/>
            <person name="Lindquist E."/>
            <person name="Lopez-Garcia S."/>
            <person name="Luque E.M."/>
            <person name="Marcos A.T."/>
            <person name="Martin J."/>
            <person name="McCluskey K."/>
            <person name="Medina H.R."/>
            <person name="Miralles-Duran A."/>
            <person name="Miyazaki A."/>
            <person name="Munoz-Torres E."/>
            <person name="Oguiza J.A."/>
            <person name="Ohm R."/>
            <person name="Olmedo M."/>
            <person name="Orejas M."/>
            <person name="Ortiz-Castellanos L."/>
            <person name="Pisabarro A.G."/>
            <person name="Rodriguez-Romero J."/>
            <person name="Ruiz-Herrera J."/>
            <person name="Ruiz-Vazquez R."/>
            <person name="Sanz C."/>
            <person name="Schackwitz W."/>
            <person name="Schmutz J."/>
            <person name="Shahriari M."/>
            <person name="Shelest E."/>
            <person name="Silva-Franco F."/>
            <person name="Soanes D."/>
            <person name="Syed K."/>
            <person name="Tagua V.G."/>
            <person name="Talbot N.J."/>
            <person name="Thon M."/>
            <person name="De vries R.P."/>
            <person name="Wiebenga A."/>
            <person name="Yadav J.S."/>
            <person name="Braun E.L."/>
            <person name="Baker S."/>
            <person name="Garre V."/>
            <person name="Horwitz B."/>
            <person name="Torres-Martinez S."/>
            <person name="Idnurm A."/>
            <person name="Herrera-Estrella A."/>
            <person name="Gabaldon T."/>
            <person name="Grigoriev I.V."/>
        </authorList>
    </citation>
    <scope>NUCLEOTIDE SEQUENCE [LARGE SCALE GENOMIC DNA]</scope>
    <source>
        <strain evidence="3">NRRL 1555(-)</strain>
    </source>
</reference>
<gene>
    <name evidence="2" type="ORF">PHYBLDRAFT_59233</name>
</gene>
<dbReference type="GeneID" id="29001363"/>
<dbReference type="RefSeq" id="XP_018298239.1">
    <property type="nucleotide sequence ID" value="XM_018440457.1"/>
</dbReference>
<dbReference type="AlphaFoldDB" id="A0A167QSP6"/>
<feature type="compositionally biased region" description="Polar residues" evidence="1">
    <location>
        <begin position="33"/>
        <end position="45"/>
    </location>
</feature>
<accession>A0A167QSP6</accession>
<dbReference type="InParanoid" id="A0A167QSP6"/>
<dbReference type="VEuPathDB" id="FungiDB:PHYBLDRAFT_59233"/>
<dbReference type="Proteomes" id="UP000077315">
    <property type="component" value="Unassembled WGS sequence"/>
</dbReference>
<keyword evidence="3" id="KW-1185">Reference proteome</keyword>
<sequence length="155" mass="17638">MQEILLALEKGQQGLQKEQEKIRLEISDIHKNMNGQTIPKSTPVHNNIGGPTTRPVPNIKTITLRHIYKMMGQDLGATLNTCTHLVCDELALMHSVQALGSNPSWSSISQEDKNYMCTRHALLLKRNGIDFTRCHKNWASIAKVSQLWKNRKKRQ</sequence>
<feature type="region of interest" description="Disordered" evidence="1">
    <location>
        <begin position="33"/>
        <end position="56"/>
    </location>
</feature>
<evidence type="ECO:0000313" key="2">
    <source>
        <dbReference type="EMBL" id="OAD80199.1"/>
    </source>
</evidence>
<proteinExistence type="predicted"/>
<evidence type="ECO:0000256" key="1">
    <source>
        <dbReference type="SAM" id="MobiDB-lite"/>
    </source>
</evidence>
<dbReference type="EMBL" id="KV440972">
    <property type="protein sequence ID" value="OAD80199.1"/>
    <property type="molecule type" value="Genomic_DNA"/>
</dbReference>